<gene>
    <name evidence="2" type="ORF">GQE98_15775</name>
</gene>
<evidence type="ECO:0008006" key="4">
    <source>
        <dbReference type="Google" id="ProtNLM"/>
    </source>
</evidence>
<proteinExistence type="predicted"/>
<comment type="caution">
    <text evidence="2">The sequence shown here is derived from an EMBL/GenBank/DDBJ whole genome shotgun (WGS) entry which is preliminary data.</text>
</comment>
<name>A0A6L8WD75_9PROT</name>
<accession>A0A6L8WD75</accession>
<evidence type="ECO:0000313" key="2">
    <source>
        <dbReference type="EMBL" id="MZR32097.1"/>
    </source>
</evidence>
<protein>
    <recommendedName>
        <fullName evidence="4">PsbP C-terminal domain-containing protein</fullName>
    </recommendedName>
</protein>
<keyword evidence="1" id="KW-0732">Signal</keyword>
<keyword evidence="3" id="KW-1185">Reference proteome</keyword>
<feature type="signal peptide" evidence="1">
    <location>
        <begin position="1"/>
        <end position="17"/>
    </location>
</feature>
<evidence type="ECO:0000256" key="1">
    <source>
        <dbReference type="SAM" id="SignalP"/>
    </source>
</evidence>
<dbReference type="EMBL" id="WTUW01000009">
    <property type="protein sequence ID" value="MZR32097.1"/>
    <property type="molecule type" value="Genomic_DNA"/>
</dbReference>
<dbReference type="Proteomes" id="UP000476030">
    <property type="component" value="Unassembled WGS sequence"/>
</dbReference>
<reference evidence="2 3" key="1">
    <citation type="submission" date="2019-12" db="EMBL/GenBank/DDBJ databases">
        <title>Snethiella sp. nov. sp. isolated from sea sand.</title>
        <authorList>
            <person name="Kim J."/>
            <person name="Jeong S.E."/>
            <person name="Jung H.S."/>
            <person name="Jeon C.O."/>
        </authorList>
    </citation>
    <scope>NUCLEOTIDE SEQUENCE [LARGE SCALE GENOMIC DNA]</scope>
    <source>
        <strain evidence="2 3">DP05</strain>
    </source>
</reference>
<dbReference type="RefSeq" id="WP_161316670.1">
    <property type="nucleotide sequence ID" value="NZ_WTUW01000009.1"/>
</dbReference>
<dbReference type="PROSITE" id="PS51257">
    <property type="entry name" value="PROKAR_LIPOPROTEIN"/>
    <property type="match status" value="1"/>
</dbReference>
<sequence length="191" mass="21429">MRHIIILLLTLTIASCAPTFQLKQTGHSSMWNSYSVVTSEYINELKTDKSVMWTQDGPILERVEFWAPISDGEKLPFVFPAGNEERAGTFRSDMTPEEIVELVRNGFSLTPATPTFIGNLQPASFGNREGYLIDLNLSSKEGSDFKGNLLFATINGKLMAVFFAARETHYYEERRPYFDSVVQSIKVSGDA</sequence>
<dbReference type="AlphaFoldDB" id="A0A6L8WD75"/>
<feature type="chain" id="PRO_5027008927" description="PsbP C-terminal domain-containing protein" evidence="1">
    <location>
        <begin position="18"/>
        <end position="191"/>
    </location>
</feature>
<evidence type="ECO:0000313" key="3">
    <source>
        <dbReference type="Proteomes" id="UP000476030"/>
    </source>
</evidence>
<organism evidence="2 3">
    <name type="scientific">Sneathiella litorea</name>
    <dbReference type="NCBI Taxonomy" id="2606216"/>
    <lineage>
        <taxon>Bacteria</taxon>
        <taxon>Pseudomonadati</taxon>
        <taxon>Pseudomonadota</taxon>
        <taxon>Alphaproteobacteria</taxon>
        <taxon>Sneathiellales</taxon>
        <taxon>Sneathiellaceae</taxon>
        <taxon>Sneathiella</taxon>
    </lineage>
</organism>